<feature type="region of interest" description="Disordered" evidence="1">
    <location>
        <begin position="846"/>
        <end position="869"/>
    </location>
</feature>
<dbReference type="Pfam" id="PF23339">
    <property type="entry name" value="PTHB1_CtH"/>
    <property type="match status" value="1"/>
</dbReference>
<dbReference type="OrthoDB" id="10262646at2759"/>
<dbReference type="EnsemblMetazoa" id="XM_031927800">
    <property type="protein sequence ID" value="XP_031783660"/>
    <property type="gene ID" value="LOC100116526"/>
</dbReference>
<dbReference type="InParanoid" id="A0A7M7QAK8"/>
<dbReference type="SMR" id="A0A7M7QAK8"/>
<feature type="domain" description="PTHB1 N-terminal" evidence="2">
    <location>
        <begin position="1"/>
        <end position="379"/>
    </location>
</feature>
<sequence>MSLFRTKEWWRTECGDSKESFDGQSLLIVQQLFGRGGDGGGQDSEEQQKQSKEVIVVASHAGYLRIYAPANQWIDEANAPGAYKSTDLVVEAKLADCILDVKAGRFVSGSQETRLAILTPTKLVVYTATLTKGSTEHGDRCSLQVAYEHQLQRFPASLTIGPFGGARGRDFLCVQCLDGTLLFYEQEVYSFSRSLKARLLPEPLVYIARNDVFVTMGSGWVLECYRYQNIAEVGRKEEAEGVDVSKGIVPDWSYNIGEPILDINSVILSSFEVGIVVLGERTLYCLGDACTSIKSAKRLEYSPLCFLAYVIEPDGKLMVIVIADTSTLMIYEGTTLKWSAQLPFAPVAVARAHLQNLEGAIVILSEEGRLEVCYLGSEPSLFVAPPIHRRGFDYVAAEKELLKLRRLMKKSSSSDAQVTNAMMESELSINAIVSPELLPSPCSSRNESTEDKEARQSSMCKISVELTSYTTLQEVQVFIEAAKPLVVSKDTLDLSNLCEKYTMETTVYLENESLPLASELQITATYANESGNLRVVQKTVQLPLKMLLRPCPPESTAAFSVTIKSAEPVLNFSQIFPEFIGEYSSRQVTNSLGLLHAQAAQVVTIASGLMLNRYRVQAADGTALPLVIHQLISRLRDKAPAAADQLSCNVAQQHLQLVQTKLDAHFAARIKIRAASKEIGLLTTQLRNIEKRMLRGMRERNSRSLAATGLPTLLDSTYRAIFALLDELQAARAERERTAHSLQCSLRLLLLLLQLSVSEDKCAMLQSAIGFKPQLRDEVDWEEVTDMALIGLTRALSNKPQQQQRDIGGADATATRQHTSWNRFESARDLAKLKKRLAHALEKLSASGSGAGIKESPAEEQAAADAATG</sequence>
<protein>
    <recommendedName>
        <fullName evidence="9">Protein PTHB1</fullName>
    </recommendedName>
</protein>
<dbReference type="GO" id="GO:0060271">
    <property type="term" value="P:cilium assembly"/>
    <property type="evidence" value="ECO:0007669"/>
    <property type="project" value="TreeGrafter"/>
</dbReference>
<organism evidence="7 8">
    <name type="scientific">Nasonia vitripennis</name>
    <name type="common">Parasitic wasp</name>
    <dbReference type="NCBI Taxonomy" id="7425"/>
    <lineage>
        <taxon>Eukaryota</taxon>
        <taxon>Metazoa</taxon>
        <taxon>Ecdysozoa</taxon>
        <taxon>Arthropoda</taxon>
        <taxon>Hexapoda</taxon>
        <taxon>Insecta</taxon>
        <taxon>Pterygota</taxon>
        <taxon>Neoptera</taxon>
        <taxon>Endopterygota</taxon>
        <taxon>Hymenoptera</taxon>
        <taxon>Apocrita</taxon>
        <taxon>Proctotrupomorpha</taxon>
        <taxon>Chalcidoidea</taxon>
        <taxon>Pteromalidae</taxon>
        <taxon>Pteromalinae</taxon>
        <taxon>Nasonia</taxon>
    </lineage>
</organism>
<reference evidence="7" key="1">
    <citation type="submission" date="2021-01" db="UniProtKB">
        <authorList>
            <consortium name="EnsemblMetazoa"/>
        </authorList>
    </citation>
    <scope>IDENTIFICATION</scope>
</reference>
<feature type="domain" description="PTHB1 platform" evidence="4">
    <location>
        <begin position="543"/>
        <end position="649"/>
    </location>
</feature>
<dbReference type="GeneID" id="100116526"/>
<evidence type="ECO:0000259" key="5">
    <source>
        <dbReference type="Pfam" id="PF23338"/>
    </source>
</evidence>
<evidence type="ECO:0000259" key="3">
    <source>
        <dbReference type="Pfam" id="PF14728"/>
    </source>
</evidence>
<name>A0A7M7QAK8_NASVI</name>
<dbReference type="GO" id="GO:0016020">
    <property type="term" value="C:membrane"/>
    <property type="evidence" value="ECO:0007669"/>
    <property type="project" value="TreeGrafter"/>
</dbReference>
<evidence type="ECO:0000259" key="4">
    <source>
        <dbReference type="Pfam" id="PF23337"/>
    </source>
</evidence>
<keyword evidence="8" id="KW-1185">Reference proteome</keyword>
<dbReference type="InterPro" id="IPR055364">
    <property type="entry name" value="PTHB1_CtH_dom"/>
</dbReference>
<feature type="domain" description="PTHB1 GAE" evidence="3">
    <location>
        <begin position="456"/>
        <end position="540"/>
    </location>
</feature>
<dbReference type="Pfam" id="PF14727">
    <property type="entry name" value="PHTB1_N"/>
    <property type="match status" value="1"/>
</dbReference>
<evidence type="ECO:0000259" key="2">
    <source>
        <dbReference type="Pfam" id="PF14727"/>
    </source>
</evidence>
<dbReference type="KEGG" id="nvi:100116526"/>
<evidence type="ECO:0000256" key="1">
    <source>
        <dbReference type="SAM" id="MobiDB-lite"/>
    </source>
</evidence>
<proteinExistence type="predicted"/>
<dbReference type="GO" id="GO:0034464">
    <property type="term" value="C:BBSome"/>
    <property type="evidence" value="ECO:0007669"/>
    <property type="project" value="InterPro"/>
</dbReference>
<dbReference type="InterPro" id="IPR028073">
    <property type="entry name" value="PHTB1_N_dom"/>
</dbReference>
<dbReference type="PANTHER" id="PTHR20991:SF0">
    <property type="entry name" value="PROTEIN PTHB1"/>
    <property type="match status" value="1"/>
</dbReference>
<dbReference type="InterPro" id="IPR028074">
    <property type="entry name" value="PHTB1_GAE_dom"/>
</dbReference>
<accession>A0A7M7QAK8</accession>
<evidence type="ECO:0008006" key="9">
    <source>
        <dbReference type="Google" id="ProtNLM"/>
    </source>
</evidence>
<evidence type="ECO:0000313" key="7">
    <source>
        <dbReference type="EnsemblMetazoa" id="XP_031783660"/>
    </source>
</evidence>
<feature type="compositionally biased region" description="Low complexity" evidence="1">
    <location>
        <begin position="859"/>
        <end position="869"/>
    </location>
</feature>
<dbReference type="RefSeq" id="XP_031783660.1">
    <property type="nucleotide sequence ID" value="XM_031927800.2"/>
</dbReference>
<dbReference type="Proteomes" id="UP000002358">
    <property type="component" value="Chromosome 3"/>
</dbReference>
<evidence type="ECO:0000259" key="6">
    <source>
        <dbReference type="Pfam" id="PF23339"/>
    </source>
</evidence>
<dbReference type="FunCoup" id="A0A7M7QAK8">
    <property type="interactions" value="81"/>
</dbReference>
<dbReference type="Pfam" id="PF23338">
    <property type="entry name" value="PTHB1_hp"/>
    <property type="match status" value="1"/>
</dbReference>
<feature type="domain" description="PTHB1 C-terminal helix bundle" evidence="6">
    <location>
        <begin position="758"/>
        <end position="844"/>
    </location>
</feature>
<dbReference type="InterPro" id="IPR055363">
    <property type="entry name" value="PTHB1_hp_dom"/>
</dbReference>
<evidence type="ECO:0000313" key="8">
    <source>
        <dbReference type="Proteomes" id="UP000002358"/>
    </source>
</evidence>
<dbReference type="Pfam" id="PF14728">
    <property type="entry name" value="PTHB1_GAE"/>
    <property type="match status" value="1"/>
</dbReference>
<dbReference type="Pfam" id="PF23337">
    <property type="entry name" value="PTHB1_pf"/>
    <property type="match status" value="1"/>
</dbReference>
<dbReference type="AlphaFoldDB" id="A0A7M7QAK8"/>
<feature type="region of interest" description="Disordered" evidence="1">
    <location>
        <begin position="800"/>
        <end position="819"/>
    </location>
</feature>
<dbReference type="CTD" id="27241"/>
<dbReference type="InterPro" id="IPR055362">
    <property type="entry name" value="PTHB1_pf_dom"/>
</dbReference>
<feature type="domain" description="PTHB1 hairpin" evidence="5">
    <location>
        <begin position="654"/>
        <end position="756"/>
    </location>
</feature>
<dbReference type="PANTHER" id="PTHR20991">
    <property type="entry name" value="PARATHYROID HORMONE-RESPONSIVE B1 GENE"/>
    <property type="match status" value="1"/>
</dbReference>
<dbReference type="InterPro" id="IPR026511">
    <property type="entry name" value="PTHB1"/>
</dbReference>